<dbReference type="InterPro" id="IPR021210">
    <property type="entry name" value="Exosporium_BclB"/>
</dbReference>
<evidence type="ECO:0000256" key="1">
    <source>
        <dbReference type="SAM" id="MobiDB-lite"/>
    </source>
</evidence>
<evidence type="ECO:0000313" key="2">
    <source>
        <dbReference type="EMBL" id="RTE03057.1"/>
    </source>
</evidence>
<dbReference type="Proteomes" id="UP000276128">
    <property type="component" value="Unassembled WGS sequence"/>
</dbReference>
<proteinExistence type="predicted"/>
<feature type="region of interest" description="Disordered" evidence="1">
    <location>
        <begin position="87"/>
        <end position="137"/>
    </location>
</feature>
<feature type="compositionally biased region" description="Low complexity" evidence="1">
    <location>
        <begin position="87"/>
        <end position="105"/>
    </location>
</feature>
<comment type="caution">
    <text evidence="2">The sequence shown here is derived from an EMBL/GenBank/DDBJ whole genome shotgun (WGS) entry which is preliminary data.</text>
</comment>
<gene>
    <name evidence="2" type="ORF">EJQ19_28475</name>
</gene>
<protein>
    <recommendedName>
        <fullName evidence="4">Collagen-like protein</fullName>
    </recommendedName>
</protein>
<accession>A0A430J5W1</accession>
<evidence type="ECO:0008006" key="4">
    <source>
        <dbReference type="Google" id="ProtNLM"/>
    </source>
</evidence>
<sequence length="302" mass="30329">MDEVPRMMKHSWGGVEMRMLVGKKRSIAGCKKRKHKKRRHHGCKKFIIIGGISKCCKRGPKGDRGPRGFRGFDGATGAMGVPGATGATGATGEIGATGATGATGPKGKRGKRGEDGRRGPRGVEGPMGPAGEPGSSTIIPFSSGIPATLTTMAGGLVGTTTAIAFGSSAAGVSLAGGVVDAVAIGNMSFSMPRAGTITSLAAYFSTTEALTLPDSTVTITAQLYASATPNNVFVPVPGAAVTLAPALNGIVTLGTVSHGITTGLAIPVAAETRLLIVFSCEAEGMSLVNTVMGYASAGLEIV</sequence>
<dbReference type="NCBIfam" id="TIGR03721">
    <property type="entry name" value="exospore_TM"/>
    <property type="match status" value="1"/>
</dbReference>
<dbReference type="Pfam" id="PF01391">
    <property type="entry name" value="Collagen"/>
    <property type="match status" value="1"/>
</dbReference>
<dbReference type="PANTHER" id="PTHR24637">
    <property type="entry name" value="COLLAGEN"/>
    <property type="match status" value="1"/>
</dbReference>
<dbReference type="PANTHER" id="PTHR24637:SF421">
    <property type="entry name" value="CUTICLE COLLAGEN DPY-2"/>
    <property type="match status" value="1"/>
</dbReference>
<keyword evidence="3" id="KW-1185">Reference proteome</keyword>
<dbReference type="AlphaFoldDB" id="A0A430J5W1"/>
<dbReference type="OrthoDB" id="1685113at2"/>
<organism evidence="2 3">
    <name type="scientific">Paenibacillus whitsoniae</name>
    <dbReference type="NCBI Taxonomy" id="2496558"/>
    <lineage>
        <taxon>Bacteria</taxon>
        <taxon>Bacillati</taxon>
        <taxon>Bacillota</taxon>
        <taxon>Bacilli</taxon>
        <taxon>Bacillales</taxon>
        <taxon>Paenibacillaceae</taxon>
        <taxon>Paenibacillus</taxon>
    </lineage>
</organism>
<name>A0A430J5W1_9BACL</name>
<reference evidence="2 3" key="1">
    <citation type="submission" date="2018-12" db="EMBL/GenBank/DDBJ databases">
        <title>Bacillus ochoae sp. nov., Paenibacillus whitsoniae sp. nov., Paenibacillus spiritus sp. nov. Isolated from the Mars Exploration Rover during spacecraft assembly.</title>
        <authorList>
            <person name="Seuylemezian A."/>
            <person name="Vaishampayan P."/>
        </authorList>
    </citation>
    <scope>NUCLEOTIDE SEQUENCE [LARGE SCALE GENOMIC DNA]</scope>
    <source>
        <strain evidence="2 3">MER 54</strain>
    </source>
</reference>
<dbReference type="EMBL" id="RXHU01000107">
    <property type="protein sequence ID" value="RTE03057.1"/>
    <property type="molecule type" value="Genomic_DNA"/>
</dbReference>
<evidence type="ECO:0000313" key="3">
    <source>
        <dbReference type="Proteomes" id="UP000276128"/>
    </source>
</evidence>
<dbReference type="InterPro" id="IPR008160">
    <property type="entry name" value="Collagen"/>
</dbReference>